<dbReference type="CDD" id="cd00075">
    <property type="entry name" value="HATPase"/>
    <property type="match status" value="1"/>
</dbReference>
<dbReference type="PRINTS" id="PR00344">
    <property type="entry name" value="BCTRLSENSOR"/>
</dbReference>
<dbReference type="InterPro" id="IPR003594">
    <property type="entry name" value="HATPase_dom"/>
</dbReference>
<dbReference type="InterPro" id="IPR003018">
    <property type="entry name" value="GAF"/>
</dbReference>
<keyword evidence="7" id="KW-1133">Transmembrane helix</keyword>
<name>A0A3N6MWW9_NATCH</name>
<dbReference type="Gene3D" id="1.10.287.130">
    <property type="match status" value="1"/>
</dbReference>
<dbReference type="InterPro" id="IPR031623">
    <property type="entry name" value="HisKA_4TM"/>
</dbReference>
<accession>A0A3N6MWW9</accession>
<keyword evidence="6" id="KW-0902">Two-component regulatory system</keyword>
<dbReference type="InterPro" id="IPR005467">
    <property type="entry name" value="His_kinase_dom"/>
</dbReference>
<dbReference type="SMART" id="SM00387">
    <property type="entry name" value="HATPase_c"/>
    <property type="match status" value="1"/>
</dbReference>
<dbReference type="InterPro" id="IPR003661">
    <property type="entry name" value="HisK_dim/P_dom"/>
</dbReference>
<feature type="transmembrane region" description="Helical" evidence="7">
    <location>
        <begin position="105"/>
        <end position="126"/>
    </location>
</feature>
<feature type="transmembrane region" description="Helical" evidence="7">
    <location>
        <begin position="36"/>
        <end position="61"/>
    </location>
</feature>
<dbReference type="SUPFAM" id="SSF55874">
    <property type="entry name" value="ATPase domain of HSP90 chaperone/DNA topoisomerase II/histidine kinase"/>
    <property type="match status" value="1"/>
</dbReference>
<dbReference type="InterPro" id="IPR050736">
    <property type="entry name" value="Sensor_HK_Regulatory"/>
</dbReference>
<dbReference type="SUPFAM" id="SSF55781">
    <property type="entry name" value="GAF domain-like"/>
    <property type="match status" value="1"/>
</dbReference>
<dbReference type="Pfam" id="PF13185">
    <property type="entry name" value="GAF_2"/>
    <property type="match status" value="1"/>
</dbReference>
<dbReference type="CDD" id="cd00082">
    <property type="entry name" value="HisKA"/>
    <property type="match status" value="1"/>
</dbReference>
<dbReference type="InterPro" id="IPR036890">
    <property type="entry name" value="HATPase_C_sf"/>
</dbReference>
<comment type="catalytic activity">
    <reaction evidence="1">
        <text>ATP + protein L-histidine = ADP + protein N-phospho-L-histidine.</text>
        <dbReference type="EC" id="2.7.13.3"/>
    </reaction>
</comment>
<dbReference type="InterPro" id="IPR036097">
    <property type="entry name" value="HisK_dim/P_sf"/>
</dbReference>
<dbReference type="Pfam" id="PF16926">
    <property type="entry name" value="HisKA_4TM"/>
    <property type="match status" value="1"/>
</dbReference>
<keyword evidence="5 9" id="KW-0418">Kinase</keyword>
<dbReference type="InterPro" id="IPR029016">
    <property type="entry name" value="GAF-like_dom_sf"/>
</dbReference>
<evidence type="ECO:0000256" key="3">
    <source>
        <dbReference type="ARBA" id="ARBA00022553"/>
    </source>
</evidence>
<dbReference type="InterPro" id="IPR004358">
    <property type="entry name" value="Sig_transdc_His_kin-like_C"/>
</dbReference>
<keyword evidence="3" id="KW-0597">Phosphoprotein</keyword>
<evidence type="ECO:0000256" key="7">
    <source>
        <dbReference type="SAM" id="Phobius"/>
    </source>
</evidence>
<evidence type="ECO:0000313" key="10">
    <source>
        <dbReference type="Proteomes" id="UP000281431"/>
    </source>
</evidence>
<evidence type="ECO:0000256" key="6">
    <source>
        <dbReference type="ARBA" id="ARBA00023012"/>
    </source>
</evidence>
<dbReference type="Proteomes" id="UP000281431">
    <property type="component" value="Unassembled WGS sequence"/>
</dbReference>
<dbReference type="OrthoDB" id="8127at2157"/>
<dbReference type="PANTHER" id="PTHR43711:SF1">
    <property type="entry name" value="HISTIDINE KINASE 1"/>
    <property type="match status" value="1"/>
</dbReference>
<feature type="domain" description="Histidine kinase" evidence="8">
    <location>
        <begin position="311"/>
        <end position="507"/>
    </location>
</feature>
<dbReference type="SUPFAM" id="SSF47384">
    <property type="entry name" value="Homodimeric domain of signal transducing histidine kinase"/>
    <property type="match status" value="1"/>
</dbReference>
<dbReference type="Gene3D" id="3.30.565.10">
    <property type="entry name" value="Histidine kinase-like ATPase, C-terminal domain"/>
    <property type="match status" value="1"/>
</dbReference>
<feature type="transmembrane region" description="Helical" evidence="7">
    <location>
        <begin position="73"/>
        <end position="93"/>
    </location>
</feature>
<proteinExistence type="predicted"/>
<keyword evidence="7" id="KW-0812">Transmembrane</keyword>
<protein>
    <recommendedName>
        <fullName evidence="2">histidine kinase</fullName>
        <ecNumber evidence="2">2.7.13.3</ecNumber>
    </recommendedName>
</protein>
<dbReference type="EC" id="2.7.13.3" evidence="2"/>
<sequence length="508" mass="54768">MGAFRTERRAAAVIGGIGLALALVHALHVVGHDKPPLATLVGGVFPLVLSLVIVYAGYWTARSESNRAYVDRLVQWTALGGVGMGALVGTIAIHQYLSGHLPEDAAFQLATAATGGALGGFLIGVYDARMRRRSDRIRSLQRATGEFVVAETKRDVCEQVVQFAASELDMPLTGAWLYDETTDALEPVAITDEGRDTFDDSPTYEGGDSLTWDAFESGDVRVYADVRDHPNRYNPETIVGSEIVVSLGSHGVLNIGSRETDAFDDVDVSTAELLASATSAVLDRTEREAQLRAKREALETQNERLDEFASIVSHDLRNPLTIAQGNLELAAEECNSNALEEIELAHRRMETLITDLLQLARAGKTIDETDRVSLQSAATRAWQMVAADEATLAIEPSSVELEADERRLNQLLENVFRNAIDHGGPAVTVRVTALEGEAGFAVEDDGPGIPPADRDRVFDSGYTTRENGTGLGLVTVQRIAEAHGWSVDVTDGEDGGARFEIRTSPSAD</sequence>
<dbReference type="PANTHER" id="PTHR43711">
    <property type="entry name" value="TWO-COMPONENT HISTIDINE KINASE"/>
    <property type="match status" value="1"/>
</dbReference>
<keyword evidence="4" id="KW-0808">Transferase</keyword>
<dbReference type="Pfam" id="PF02518">
    <property type="entry name" value="HATPase_c"/>
    <property type="match status" value="1"/>
</dbReference>
<dbReference type="Gene3D" id="3.30.450.40">
    <property type="match status" value="1"/>
</dbReference>
<gene>
    <name evidence="9" type="ORF">EA472_04150</name>
</gene>
<evidence type="ECO:0000256" key="1">
    <source>
        <dbReference type="ARBA" id="ARBA00000085"/>
    </source>
</evidence>
<organism evidence="9 10">
    <name type="scientific">Natrarchaeobius chitinivorans</name>
    <dbReference type="NCBI Taxonomy" id="1679083"/>
    <lineage>
        <taxon>Archaea</taxon>
        <taxon>Methanobacteriati</taxon>
        <taxon>Methanobacteriota</taxon>
        <taxon>Stenosarchaea group</taxon>
        <taxon>Halobacteria</taxon>
        <taxon>Halobacteriales</taxon>
        <taxon>Natrialbaceae</taxon>
        <taxon>Natrarchaeobius</taxon>
    </lineage>
</organism>
<dbReference type="Pfam" id="PF00512">
    <property type="entry name" value="HisKA"/>
    <property type="match status" value="1"/>
</dbReference>
<evidence type="ECO:0000313" key="9">
    <source>
        <dbReference type="EMBL" id="RQH02501.1"/>
    </source>
</evidence>
<dbReference type="SMART" id="SM00065">
    <property type="entry name" value="GAF"/>
    <property type="match status" value="1"/>
</dbReference>
<comment type="caution">
    <text evidence="9">The sequence shown here is derived from an EMBL/GenBank/DDBJ whole genome shotgun (WGS) entry which is preliminary data.</text>
</comment>
<evidence type="ECO:0000256" key="5">
    <source>
        <dbReference type="ARBA" id="ARBA00022777"/>
    </source>
</evidence>
<dbReference type="EMBL" id="REFZ01000002">
    <property type="protein sequence ID" value="RQH02501.1"/>
    <property type="molecule type" value="Genomic_DNA"/>
</dbReference>
<reference evidence="9 10" key="1">
    <citation type="submission" date="2018-10" db="EMBL/GenBank/DDBJ databases">
        <title>Natrarchaeobius chitinivorans gen. nov., sp. nov., and Natrarchaeobius haloalkaliphilus sp. nov., alkaliphilic, chitin-utilizing haloarchaea from hypersaline alkaline lakes.</title>
        <authorList>
            <person name="Sorokin D.Y."/>
            <person name="Elcheninov A.G."/>
            <person name="Kostrikina N.A."/>
            <person name="Bale N.J."/>
            <person name="Sinninghe Damste J.S."/>
            <person name="Khijniak T.V."/>
            <person name="Kublanov I.V."/>
            <person name="Toshchakov S.V."/>
        </authorList>
    </citation>
    <scope>NUCLEOTIDE SEQUENCE [LARGE SCALE GENOMIC DNA]</scope>
    <source>
        <strain evidence="9 10">AArcht7</strain>
    </source>
</reference>
<evidence type="ECO:0000256" key="4">
    <source>
        <dbReference type="ARBA" id="ARBA00022679"/>
    </source>
</evidence>
<evidence type="ECO:0000256" key="2">
    <source>
        <dbReference type="ARBA" id="ARBA00012438"/>
    </source>
</evidence>
<dbReference type="AlphaFoldDB" id="A0A3N6MWW9"/>
<keyword evidence="10" id="KW-1185">Reference proteome</keyword>
<keyword evidence="7" id="KW-0472">Membrane</keyword>
<dbReference type="SMART" id="SM00388">
    <property type="entry name" value="HisKA"/>
    <property type="match status" value="1"/>
</dbReference>
<dbReference type="GO" id="GO:0000155">
    <property type="term" value="F:phosphorelay sensor kinase activity"/>
    <property type="evidence" value="ECO:0007669"/>
    <property type="project" value="InterPro"/>
</dbReference>
<evidence type="ECO:0000259" key="8">
    <source>
        <dbReference type="PROSITE" id="PS50109"/>
    </source>
</evidence>
<dbReference type="PROSITE" id="PS50109">
    <property type="entry name" value="HIS_KIN"/>
    <property type="match status" value="1"/>
</dbReference>